<name>A0ABW1PI26_9PSEU</name>
<evidence type="ECO:0000313" key="1">
    <source>
        <dbReference type="EMBL" id="MFC6094859.1"/>
    </source>
</evidence>
<proteinExistence type="predicted"/>
<dbReference type="Proteomes" id="UP001596220">
    <property type="component" value="Unassembled WGS sequence"/>
</dbReference>
<keyword evidence="2" id="KW-1185">Reference proteome</keyword>
<dbReference type="EMBL" id="JBHSQO010000079">
    <property type="protein sequence ID" value="MFC6094859.1"/>
    <property type="molecule type" value="Genomic_DNA"/>
</dbReference>
<accession>A0ABW1PI26</accession>
<sequence length="160" mass="17480">MFDTERPRVAMVRLAGDGTWGVVTIERRGSDHRTEPCPRCPWRLDAPLHTFPPQVFRDSARTTYDLDTHTFGCHGSPRSAPQTCAGFLLRGASDNLAIRMALVHGRIDPDTITSPVELYPDYRAMAIANGVDPDDPALAPCCGDRPLIGPDHGQDGNEGD</sequence>
<reference evidence="2" key="1">
    <citation type="journal article" date="2019" name="Int. J. Syst. Evol. Microbiol.">
        <title>The Global Catalogue of Microorganisms (GCM) 10K type strain sequencing project: providing services to taxonomists for standard genome sequencing and annotation.</title>
        <authorList>
            <consortium name="The Broad Institute Genomics Platform"/>
            <consortium name="The Broad Institute Genome Sequencing Center for Infectious Disease"/>
            <person name="Wu L."/>
            <person name="Ma J."/>
        </authorList>
    </citation>
    <scope>NUCLEOTIDE SEQUENCE [LARGE SCALE GENOMIC DNA]</scope>
    <source>
        <strain evidence="2">CGMCC 4.7246</strain>
    </source>
</reference>
<dbReference type="RefSeq" id="WP_380643516.1">
    <property type="nucleotide sequence ID" value="NZ_JBHSQO010000079.1"/>
</dbReference>
<protein>
    <submittedName>
        <fullName evidence="1">DUF6283 family protein</fullName>
    </submittedName>
</protein>
<organism evidence="1 2">
    <name type="scientific">Saccharothrix lopnurensis</name>
    <dbReference type="NCBI Taxonomy" id="1670621"/>
    <lineage>
        <taxon>Bacteria</taxon>
        <taxon>Bacillati</taxon>
        <taxon>Actinomycetota</taxon>
        <taxon>Actinomycetes</taxon>
        <taxon>Pseudonocardiales</taxon>
        <taxon>Pseudonocardiaceae</taxon>
        <taxon>Saccharothrix</taxon>
    </lineage>
</organism>
<dbReference type="InterPro" id="IPR046250">
    <property type="entry name" value="DUF6283"/>
</dbReference>
<gene>
    <name evidence="1" type="ORF">ACFP3R_36830</name>
</gene>
<comment type="caution">
    <text evidence="1">The sequence shown here is derived from an EMBL/GenBank/DDBJ whole genome shotgun (WGS) entry which is preliminary data.</text>
</comment>
<dbReference type="Pfam" id="PF19800">
    <property type="entry name" value="DUF6283"/>
    <property type="match status" value="1"/>
</dbReference>
<evidence type="ECO:0000313" key="2">
    <source>
        <dbReference type="Proteomes" id="UP001596220"/>
    </source>
</evidence>